<dbReference type="EMBL" id="JBHSGO010000144">
    <property type="protein sequence ID" value="MFC4665866.1"/>
    <property type="molecule type" value="Genomic_DNA"/>
</dbReference>
<name>A0ABV9K867_9PORP</name>
<keyword evidence="1" id="KW-0812">Transmembrane</keyword>
<dbReference type="Pfam" id="PF03956">
    <property type="entry name" value="Lys_export"/>
    <property type="match status" value="1"/>
</dbReference>
<keyword evidence="3" id="KW-1185">Reference proteome</keyword>
<evidence type="ECO:0000256" key="1">
    <source>
        <dbReference type="SAM" id="Phobius"/>
    </source>
</evidence>
<accession>A0ABV9K867</accession>
<evidence type="ECO:0000313" key="2">
    <source>
        <dbReference type="EMBL" id="MFC4665866.1"/>
    </source>
</evidence>
<feature type="transmembrane region" description="Helical" evidence="1">
    <location>
        <begin position="27"/>
        <end position="45"/>
    </location>
</feature>
<gene>
    <name evidence="2" type="ORF">ACFO3G_04500</name>
</gene>
<keyword evidence="1" id="KW-1133">Transmembrane helix</keyword>
<dbReference type="Proteomes" id="UP001596020">
    <property type="component" value="Unassembled WGS sequence"/>
</dbReference>
<feature type="transmembrane region" description="Helical" evidence="1">
    <location>
        <begin position="5"/>
        <end position="20"/>
    </location>
</feature>
<proteinExistence type="predicted"/>
<feature type="transmembrane region" description="Helical" evidence="1">
    <location>
        <begin position="65"/>
        <end position="86"/>
    </location>
</feature>
<protein>
    <submittedName>
        <fullName evidence="2">LysO family transporter</fullName>
    </submittedName>
</protein>
<keyword evidence="1" id="KW-0472">Membrane</keyword>
<dbReference type="InterPro" id="IPR005642">
    <property type="entry name" value="LysO"/>
</dbReference>
<organism evidence="2 3">
    <name type="scientific">Falsiporphyromonas endometrii</name>
    <dbReference type="NCBI Taxonomy" id="1387297"/>
    <lineage>
        <taxon>Bacteria</taxon>
        <taxon>Pseudomonadati</taxon>
        <taxon>Bacteroidota</taxon>
        <taxon>Bacteroidia</taxon>
        <taxon>Bacteroidales</taxon>
        <taxon>Porphyromonadaceae</taxon>
        <taxon>Falsiporphyromonas</taxon>
    </lineage>
</organism>
<reference evidence="3" key="1">
    <citation type="journal article" date="2019" name="Int. J. Syst. Evol. Microbiol.">
        <title>The Global Catalogue of Microorganisms (GCM) 10K type strain sequencing project: providing services to taxonomists for standard genome sequencing and annotation.</title>
        <authorList>
            <consortium name="The Broad Institute Genomics Platform"/>
            <consortium name="The Broad Institute Genome Sequencing Center for Infectious Disease"/>
            <person name="Wu L."/>
            <person name="Ma J."/>
        </authorList>
    </citation>
    <scope>NUCLEOTIDE SEQUENCE [LARGE SCALE GENOMIC DNA]</scope>
    <source>
        <strain evidence="3">CGMCC 4.7357</strain>
    </source>
</reference>
<sequence length="91" mass="10041">MLVLIIIATMALGILIGYLLRKYDCSLVSKISTLSVWVLLFLLGIEVGGDKSIINGLHTIGFEAFVLTIGGVVGSVLLSWFLWIYIKRKDK</sequence>
<dbReference type="RefSeq" id="WP_321741212.1">
    <property type="nucleotide sequence ID" value="NZ_JBHSGO010000144.1"/>
</dbReference>
<comment type="caution">
    <text evidence="2">The sequence shown here is derived from an EMBL/GenBank/DDBJ whole genome shotgun (WGS) entry which is preliminary data.</text>
</comment>
<evidence type="ECO:0000313" key="3">
    <source>
        <dbReference type="Proteomes" id="UP001596020"/>
    </source>
</evidence>